<keyword evidence="3" id="KW-1185">Reference proteome</keyword>
<organism evidence="2 3">
    <name type="scientific">Rubripirellula reticaptiva</name>
    <dbReference type="NCBI Taxonomy" id="2528013"/>
    <lineage>
        <taxon>Bacteria</taxon>
        <taxon>Pseudomonadati</taxon>
        <taxon>Planctomycetota</taxon>
        <taxon>Planctomycetia</taxon>
        <taxon>Pirellulales</taxon>
        <taxon>Pirellulaceae</taxon>
        <taxon>Rubripirellula</taxon>
    </lineage>
</organism>
<dbReference type="Proteomes" id="UP000317977">
    <property type="component" value="Unassembled WGS sequence"/>
</dbReference>
<name>A0A5C6F879_9BACT</name>
<evidence type="ECO:0000259" key="1">
    <source>
        <dbReference type="Pfam" id="PF03983"/>
    </source>
</evidence>
<reference evidence="2 3" key="1">
    <citation type="submission" date="2019-02" db="EMBL/GenBank/DDBJ databases">
        <title>Deep-cultivation of Planctomycetes and their phenomic and genomic characterization uncovers novel biology.</title>
        <authorList>
            <person name="Wiegand S."/>
            <person name="Jogler M."/>
            <person name="Boedeker C."/>
            <person name="Pinto D."/>
            <person name="Vollmers J."/>
            <person name="Rivas-Marin E."/>
            <person name="Kohn T."/>
            <person name="Peeters S.H."/>
            <person name="Heuer A."/>
            <person name="Rast P."/>
            <person name="Oberbeckmann S."/>
            <person name="Bunk B."/>
            <person name="Jeske O."/>
            <person name="Meyerdierks A."/>
            <person name="Storesund J.E."/>
            <person name="Kallscheuer N."/>
            <person name="Luecker S."/>
            <person name="Lage O.M."/>
            <person name="Pohl T."/>
            <person name="Merkel B.J."/>
            <person name="Hornburger P."/>
            <person name="Mueller R.-W."/>
            <person name="Bruemmer F."/>
            <person name="Labrenz M."/>
            <person name="Spormann A.M."/>
            <person name="Op Den Camp H."/>
            <person name="Overmann J."/>
            <person name="Amann R."/>
            <person name="Jetten M.S.M."/>
            <person name="Mascher T."/>
            <person name="Medema M.H."/>
            <person name="Devos D.P."/>
            <person name="Kaster A.-K."/>
            <person name="Ovreas L."/>
            <person name="Rohde M."/>
            <person name="Galperin M.Y."/>
            <person name="Jogler C."/>
        </authorList>
    </citation>
    <scope>NUCLEOTIDE SEQUENCE [LARGE SCALE GENOMIC DNA]</scope>
    <source>
        <strain evidence="2 3">Poly59</strain>
    </source>
</reference>
<dbReference type="Gene3D" id="2.30.30.700">
    <property type="entry name" value="SLA1 homology domain 1"/>
    <property type="match status" value="1"/>
</dbReference>
<dbReference type="EMBL" id="SJPX01000002">
    <property type="protein sequence ID" value="TWU56316.1"/>
    <property type="molecule type" value="Genomic_DNA"/>
</dbReference>
<dbReference type="GO" id="GO:0030674">
    <property type="term" value="F:protein-macromolecule adaptor activity"/>
    <property type="evidence" value="ECO:0007669"/>
    <property type="project" value="InterPro"/>
</dbReference>
<accession>A0A5C6F879</accession>
<comment type="caution">
    <text evidence="2">The sequence shown here is derived from an EMBL/GenBank/DDBJ whole genome shotgun (WGS) entry which is preliminary data.</text>
</comment>
<sequence length="306" mass="34399">MRATHLVFSLLILLVMSPSSYARKWSSSSGAFTLEAEAIAFNETTVILKKEKGDLVAVEVAELTDVDRDYLKSKELVDKLAKSVEGMQTWTSVDGLMVRGRVLAFGRKNLEISRQRGKVHVGDLAFSDLDPLHQKLILKIMSKLESKTFESERELASWSVGLQGQPKVYPLEGVLMELESGDKIAVPFFLFSEQDLKVLQPGWQAWLESDKDKTTQDRESLMMQAEAMEYQRNEMQHRKIELLKLNMMAVATGVTSVWEIGLQPGQGVYGRPTTVVVSARDSRVASQMATSRYPGYTVTFVRRASR</sequence>
<dbReference type="GO" id="GO:0008092">
    <property type="term" value="F:cytoskeletal protein binding"/>
    <property type="evidence" value="ECO:0007669"/>
    <property type="project" value="InterPro"/>
</dbReference>
<dbReference type="AlphaFoldDB" id="A0A5C6F879"/>
<evidence type="ECO:0000313" key="2">
    <source>
        <dbReference type="EMBL" id="TWU56316.1"/>
    </source>
</evidence>
<dbReference type="Pfam" id="PF03983">
    <property type="entry name" value="SHD1"/>
    <property type="match status" value="1"/>
</dbReference>
<dbReference type="InterPro" id="IPR007131">
    <property type="entry name" value="SHD1"/>
</dbReference>
<protein>
    <recommendedName>
        <fullName evidence="1">SLA1 homology domain-containing protein</fullName>
    </recommendedName>
</protein>
<dbReference type="GO" id="GO:0043130">
    <property type="term" value="F:ubiquitin binding"/>
    <property type="evidence" value="ECO:0007669"/>
    <property type="project" value="InterPro"/>
</dbReference>
<evidence type="ECO:0000313" key="3">
    <source>
        <dbReference type="Proteomes" id="UP000317977"/>
    </source>
</evidence>
<dbReference type="RefSeq" id="WP_246151587.1">
    <property type="nucleotide sequence ID" value="NZ_SJPX01000002.1"/>
</dbReference>
<gene>
    <name evidence="2" type="ORF">Poly59_26200</name>
</gene>
<proteinExistence type="predicted"/>
<feature type="domain" description="SLA1 homology" evidence="1">
    <location>
        <begin position="20"/>
        <end position="74"/>
    </location>
</feature>
<dbReference type="GO" id="GO:0042802">
    <property type="term" value="F:identical protein binding"/>
    <property type="evidence" value="ECO:0007669"/>
    <property type="project" value="InterPro"/>
</dbReference>